<proteinExistence type="inferred from homology"/>
<evidence type="ECO:0000313" key="7">
    <source>
        <dbReference type="Proteomes" id="UP000640583"/>
    </source>
</evidence>
<dbReference type="InterPro" id="IPR036388">
    <property type="entry name" value="WH-like_DNA-bd_sf"/>
</dbReference>
<dbReference type="GO" id="GO:0003700">
    <property type="term" value="F:DNA-binding transcription factor activity"/>
    <property type="evidence" value="ECO:0007669"/>
    <property type="project" value="InterPro"/>
</dbReference>
<evidence type="ECO:0000256" key="1">
    <source>
        <dbReference type="ARBA" id="ARBA00009437"/>
    </source>
</evidence>
<dbReference type="Pfam" id="PF03466">
    <property type="entry name" value="LysR_substrate"/>
    <property type="match status" value="1"/>
</dbReference>
<dbReference type="PANTHER" id="PTHR30126:SF99">
    <property type="entry name" value="TRANSCRIPTIONAL REGULATOR LYSR FAMILY"/>
    <property type="match status" value="1"/>
</dbReference>
<sequence>MSEPTDPDKLIRELDWNLLRTFMFIVQEGSITLAARRMMLQQPSVSQALKRLEARLETPLIDRGPSHFRVTPAGQMLYQECLDIFGSLSRTIQATQGAEDVVTGKVRLALLSRVESPFFDQLLSGFHAAHPEVSFDLEVMSSKSVQQAVLEKSASLGVGLVHEQHPSLTYQTLYRSYFGFYCGPSHPLFGCEGLRMEDLAGHSSISFRTDQLWDALRPIALLRAQHRLDDRVIGYTSHLGEALRMIIAGLGFGPLPVHVAQRFVERGELWRLPPYGNALEIDVHVLRHKSARLNRAELAFAEMLDARLATVPLSERTYSDGS</sequence>
<dbReference type="SUPFAM" id="SSF53850">
    <property type="entry name" value="Periplasmic binding protein-like II"/>
    <property type="match status" value="1"/>
</dbReference>
<feature type="domain" description="HTH lysR-type" evidence="5">
    <location>
        <begin position="14"/>
        <end position="71"/>
    </location>
</feature>
<dbReference type="PRINTS" id="PR00039">
    <property type="entry name" value="HTHLYSR"/>
</dbReference>
<dbReference type="GO" id="GO:0000976">
    <property type="term" value="F:transcription cis-regulatory region binding"/>
    <property type="evidence" value="ECO:0007669"/>
    <property type="project" value="TreeGrafter"/>
</dbReference>
<dbReference type="SUPFAM" id="SSF46785">
    <property type="entry name" value="Winged helix' DNA-binding domain"/>
    <property type="match status" value="1"/>
</dbReference>
<keyword evidence="3" id="KW-0238">DNA-binding</keyword>
<reference evidence="6" key="1">
    <citation type="submission" date="2020-10" db="EMBL/GenBank/DDBJ databases">
        <title>Paenihalocynthiibacter styelae gen. nov., sp. nov., isolated from stalked sea squirt Styela clava.</title>
        <authorList>
            <person name="Kim Y.-O."/>
            <person name="Yoon J.-H."/>
        </authorList>
    </citation>
    <scope>NUCLEOTIDE SEQUENCE</scope>
    <source>
        <strain evidence="6">MYP1-1</strain>
    </source>
</reference>
<dbReference type="InterPro" id="IPR000847">
    <property type="entry name" value="LysR_HTH_N"/>
</dbReference>
<dbReference type="InterPro" id="IPR005119">
    <property type="entry name" value="LysR_subst-bd"/>
</dbReference>
<dbReference type="CDD" id="cd05466">
    <property type="entry name" value="PBP2_LTTR_substrate"/>
    <property type="match status" value="1"/>
</dbReference>
<dbReference type="Pfam" id="PF00126">
    <property type="entry name" value="HTH_1"/>
    <property type="match status" value="1"/>
</dbReference>
<comment type="similarity">
    <text evidence="1">Belongs to the LysR transcriptional regulatory family.</text>
</comment>
<keyword evidence="7" id="KW-1185">Reference proteome</keyword>
<comment type="caution">
    <text evidence="6">The sequence shown here is derived from an EMBL/GenBank/DDBJ whole genome shotgun (WGS) entry which is preliminary data.</text>
</comment>
<keyword evidence="2" id="KW-0805">Transcription regulation</keyword>
<dbReference type="Gene3D" id="1.10.10.10">
    <property type="entry name" value="Winged helix-like DNA-binding domain superfamily/Winged helix DNA-binding domain"/>
    <property type="match status" value="1"/>
</dbReference>
<evidence type="ECO:0000256" key="2">
    <source>
        <dbReference type="ARBA" id="ARBA00023015"/>
    </source>
</evidence>
<dbReference type="AlphaFoldDB" id="A0A8J7IPZ1"/>
<dbReference type="RefSeq" id="WP_228849724.1">
    <property type="nucleotide sequence ID" value="NZ_JADCKQ010000013.1"/>
</dbReference>
<accession>A0A8J7IPZ1</accession>
<organism evidence="6 7">
    <name type="scientific">Halocynthiibacter styelae</name>
    <dbReference type="NCBI Taxonomy" id="2761955"/>
    <lineage>
        <taxon>Bacteria</taxon>
        <taxon>Pseudomonadati</taxon>
        <taxon>Pseudomonadota</taxon>
        <taxon>Alphaproteobacteria</taxon>
        <taxon>Rhodobacterales</taxon>
        <taxon>Paracoccaceae</taxon>
        <taxon>Halocynthiibacter</taxon>
    </lineage>
</organism>
<evidence type="ECO:0000313" key="6">
    <source>
        <dbReference type="EMBL" id="MBI1495001.1"/>
    </source>
</evidence>
<dbReference type="Proteomes" id="UP000640583">
    <property type="component" value="Unassembled WGS sequence"/>
</dbReference>
<dbReference type="InterPro" id="IPR036390">
    <property type="entry name" value="WH_DNA-bd_sf"/>
</dbReference>
<gene>
    <name evidence="6" type="ORF">H1D41_15260</name>
</gene>
<evidence type="ECO:0000259" key="5">
    <source>
        <dbReference type="PROSITE" id="PS50931"/>
    </source>
</evidence>
<dbReference type="PROSITE" id="PS50931">
    <property type="entry name" value="HTH_LYSR"/>
    <property type="match status" value="1"/>
</dbReference>
<name>A0A8J7IPZ1_9RHOB</name>
<evidence type="ECO:0000256" key="4">
    <source>
        <dbReference type="ARBA" id="ARBA00023163"/>
    </source>
</evidence>
<dbReference type="EMBL" id="JADCKQ010000013">
    <property type="protein sequence ID" value="MBI1495001.1"/>
    <property type="molecule type" value="Genomic_DNA"/>
</dbReference>
<protein>
    <submittedName>
        <fullName evidence="6">LysR family transcriptional regulator</fullName>
    </submittedName>
</protein>
<dbReference type="PANTHER" id="PTHR30126">
    <property type="entry name" value="HTH-TYPE TRANSCRIPTIONAL REGULATOR"/>
    <property type="match status" value="1"/>
</dbReference>
<keyword evidence="4" id="KW-0804">Transcription</keyword>
<evidence type="ECO:0000256" key="3">
    <source>
        <dbReference type="ARBA" id="ARBA00023125"/>
    </source>
</evidence>
<dbReference type="Gene3D" id="3.40.190.290">
    <property type="match status" value="1"/>
</dbReference>